<organism evidence="1">
    <name type="scientific">Rhizophora mucronata</name>
    <name type="common">Asiatic mangrove</name>
    <dbReference type="NCBI Taxonomy" id="61149"/>
    <lineage>
        <taxon>Eukaryota</taxon>
        <taxon>Viridiplantae</taxon>
        <taxon>Streptophyta</taxon>
        <taxon>Embryophyta</taxon>
        <taxon>Tracheophyta</taxon>
        <taxon>Spermatophyta</taxon>
        <taxon>Magnoliopsida</taxon>
        <taxon>eudicotyledons</taxon>
        <taxon>Gunneridae</taxon>
        <taxon>Pentapetalae</taxon>
        <taxon>rosids</taxon>
        <taxon>fabids</taxon>
        <taxon>Malpighiales</taxon>
        <taxon>Rhizophoraceae</taxon>
        <taxon>Rhizophora</taxon>
    </lineage>
</organism>
<dbReference type="EMBL" id="GGEC01074181">
    <property type="protein sequence ID" value="MBX54665.1"/>
    <property type="molecule type" value="Transcribed_RNA"/>
</dbReference>
<accession>A0A2P2PIV9</accession>
<reference evidence="1" key="1">
    <citation type="submission" date="2018-02" db="EMBL/GenBank/DDBJ databases">
        <title>Rhizophora mucronata_Transcriptome.</title>
        <authorList>
            <person name="Meera S.P."/>
            <person name="Sreeshan A."/>
            <person name="Augustine A."/>
        </authorList>
    </citation>
    <scope>NUCLEOTIDE SEQUENCE</scope>
    <source>
        <tissue evidence="1">Leaf</tissue>
    </source>
</reference>
<sequence>MNFLSKFSAPSCIQRCCDISYLAFTLCMCWIAKWM</sequence>
<proteinExistence type="predicted"/>
<name>A0A2P2PIV9_RHIMU</name>
<protein>
    <submittedName>
        <fullName evidence="1">Uncharacterized protein</fullName>
    </submittedName>
</protein>
<dbReference type="AlphaFoldDB" id="A0A2P2PIV9"/>
<evidence type="ECO:0000313" key="1">
    <source>
        <dbReference type="EMBL" id="MBX54665.1"/>
    </source>
</evidence>